<dbReference type="InterPro" id="IPR018113">
    <property type="entry name" value="PTrfase_EIIB_Cys"/>
</dbReference>
<dbReference type="EMBL" id="LR215031">
    <property type="protein sequence ID" value="VEU72767.1"/>
    <property type="molecule type" value="Genomic_DNA"/>
</dbReference>
<dbReference type="Gene3D" id="3.30.1360.60">
    <property type="entry name" value="Glucose permease domain IIB"/>
    <property type="match status" value="1"/>
</dbReference>
<dbReference type="CDD" id="cd00212">
    <property type="entry name" value="PTS_IIB_glc"/>
    <property type="match status" value="1"/>
</dbReference>
<dbReference type="GO" id="GO:0016301">
    <property type="term" value="F:kinase activity"/>
    <property type="evidence" value="ECO:0007669"/>
    <property type="project" value="UniProtKB-KW"/>
</dbReference>
<dbReference type="GO" id="GO:0090563">
    <property type="term" value="F:protein-phosphocysteine-sugar phosphotransferase activity"/>
    <property type="evidence" value="ECO:0007669"/>
    <property type="project" value="TreeGrafter"/>
</dbReference>
<keyword evidence="8" id="KW-0418">Kinase</keyword>
<dbReference type="InterPro" id="IPR011055">
    <property type="entry name" value="Dup_hybrid_motif"/>
</dbReference>
<accession>A0A449AZ54</accession>
<keyword evidence="6" id="KW-0598">Phosphotransferase system</keyword>
<evidence type="ECO:0000256" key="11">
    <source>
        <dbReference type="PROSITE-ProRule" id="PRU00421"/>
    </source>
</evidence>
<keyword evidence="5 16" id="KW-0808">Transferase</keyword>
<dbReference type="InterPro" id="IPR001996">
    <property type="entry name" value="PTS_IIB_1"/>
</dbReference>
<feature type="transmembrane region" description="Helical" evidence="12">
    <location>
        <begin position="497"/>
        <end position="522"/>
    </location>
</feature>
<evidence type="ECO:0000313" key="17">
    <source>
        <dbReference type="Proteomes" id="UP000289862"/>
    </source>
</evidence>
<evidence type="ECO:0000259" key="14">
    <source>
        <dbReference type="PROSITE" id="PS51098"/>
    </source>
</evidence>
<protein>
    <submittedName>
        <fullName evidence="16">PTS system, glucose/glucosamine/beta-glucoside-specific, IICBA component</fullName>
        <ecNumber evidence="16">2.7.1.69</ecNumber>
    </submittedName>
</protein>
<keyword evidence="3" id="KW-1003">Cell membrane</keyword>
<feature type="transmembrane region" description="Helical" evidence="12">
    <location>
        <begin position="554"/>
        <end position="576"/>
    </location>
</feature>
<organism evidence="16 17">
    <name type="scientific">Mycoplasmopsis gallopavonis</name>
    <dbReference type="NCBI Taxonomy" id="76629"/>
    <lineage>
        <taxon>Bacteria</taxon>
        <taxon>Bacillati</taxon>
        <taxon>Mycoplasmatota</taxon>
        <taxon>Mycoplasmoidales</taxon>
        <taxon>Metamycoplasmataceae</taxon>
        <taxon>Mycoplasmopsis</taxon>
    </lineage>
</organism>
<feature type="transmembrane region" description="Helical" evidence="12">
    <location>
        <begin position="103"/>
        <end position="123"/>
    </location>
</feature>
<dbReference type="SUPFAM" id="SSF51261">
    <property type="entry name" value="Duplicated hybrid motif"/>
    <property type="match status" value="1"/>
</dbReference>
<evidence type="ECO:0000256" key="8">
    <source>
        <dbReference type="ARBA" id="ARBA00022777"/>
    </source>
</evidence>
<keyword evidence="7 12" id="KW-0812">Transmembrane</keyword>
<gene>
    <name evidence="16" type="primary">glcB</name>
    <name evidence="16" type="ORF">NCTC10186_00237</name>
</gene>
<reference evidence="16 17" key="1">
    <citation type="submission" date="2019-01" db="EMBL/GenBank/DDBJ databases">
        <authorList>
            <consortium name="Pathogen Informatics"/>
        </authorList>
    </citation>
    <scope>NUCLEOTIDE SEQUENCE [LARGE SCALE GENOMIC DNA]</scope>
    <source>
        <strain evidence="16 17">NCTC10186</strain>
    </source>
</reference>
<dbReference type="InterPro" id="IPR003352">
    <property type="entry name" value="PTS_EIIC"/>
</dbReference>
<feature type="transmembrane region" description="Helical" evidence="12">
    <location>
        <begin position="474"/>
        <end position="491"/>
    </location>
</feature>
<dbReference type="GO" id="GO:0005886">
    <property type="term" value="C:plasma membrane"/>
    <property type="evidence" value="ECO:0007669"/>
    <property type="project" value="UniProtKB-SubCell"/>
</dbReference>
<sequence length="881" mass="95594">MFSLFKGKVFSSQKEKSKNNSGSGKVRKVLSKISGAFMLPISVMAIAGMFLGIGAAINSNSSSEGLKIFGSFITNLGDPIFFLLPLLFAIAFVIAFTDEAGVAVFATVIGYTVFLAIQSVFIWDKSTSHLTTTNVYDIVLDKNNIANEFGNVVVNNQKLAVAYDQVGTPTYYLLSNEASLQDHIILVQVKKVNDVISFADSKGKALNLALNAQNVLVQTKVNPGYTVLFSGLGRNPESLYKLVGSSLGIKSLQTSVFGGIIVGLVVQWIYRRFHTIQLPSAISFFGGKRFVALVTIPLMAILAFVFLIFWPWVGVALNAAGKGLGQLKYGDSFVFGWIERSLIPFGLHQVFYSPLWYTPVGGDVESALNSYLASKEGLAAVAKLTDQQAADLESFKTFVAENAARLQGDSTISLNIIKWDKNQVFGKPVFDFLAQDLGIRVGRFMDGKFSIMMFGLPGAAVAMVLAAPKENRKVTLGTVLPAAATSFLIGVTEPIEFTFLFLSPVLFWVFHAGLAAVSFLLANVLGVHIPMAFSGGALDMVIYGMVNVQKGTNFYWPFVVGVPYFFIYLGLFYWFIRWKDLETPGRGGNTKLFTKADYNASKNDASTTTSDLGNVDKKALDIVVAYGGIDNITAFNNCASRLRYDVKDASLVSESKLKAAGAFGVKYEGQHHVQAIFGPAAEQLNAKIKSQREAIREYLAKNPQFTEADVIEATQKAFNDQTEELINPVKLQTVARGKIMNLSELNDGAFSTGALGQGFAVKFASDKEGNVYSPVDGQVDLVFGTKHAYGISTKEGVKLLIHIGIDTVKLNGEGFTSLVQTGDHVKAGQNIAKVDLELLASKNIQSDVICVVLQEGSHKDFSFTNEELEAQTTTTLVGEVR</sequence>
<dbReference type="Gene3D" id="2.70.70.10">
    <property type="entry name" value="Glucose Permease (Domain IIA)"/>
    <property type="match status" value="1"/>
</dbReference>
<dbReference type="InterPro" id="IPR050429">
    <property type="entry name" value="PTS_Glucose_EIICBA"/>
</dbReference>
<evidence type="ECO:0000256" key="4">
    <source>
        <dbReference type="ARBA" id="ARBA00022597"/>
    </source>
</evidence>
<dbReference type="GO" id="GO:0009401">
    <property type="term" value="P:phosphoenolpyruvate-dependent sugar phosphotransferase system"/>
    <property type="evidence" value="ECO:0007669"/>
    <property type="project" value="UniProtKB-KW"/>
</dbReference>
<dbReference type="NCBIfam" id="TIGR00830">
    <property type="entry name" value="PTBA"/>
    <property type="match status" value="1"/>
</dbReference>
<evidence type="ECO:0000313" key="16">
    <source>
        <dbReference type="EMBL" id="VEU72767.1"/>
    </source>
</evidence>
<dbReference type="InterPro" id="IPR036878">
    <property type="entry name" value="Glu_permease_IIB"/>
</dbReference>
<evidence type="ECO:0000256" key="6">
    <source>
        <dbReference type="ARBA" id="ARBA00022683"/>
    </source>
</evidence>
<evidence type="ECO:0000256" key="9">
    <source>
        <dbReference type="ARBA" id="ARBA00022989"/>
    </source>
</evidence>
<dbReference type="PROSITE" id="PS51093">
    <property type="entry name" value="PTS_EIIA_TYPE_1"/>
    <property type="match status" value="1"/>
</dbReference>
<dbReference type="Pfam" id="PF00367">
    <property type="entry name" value="PTS_EIIB"/>
    <property type="match status" value="1"/>
</dbReference>
<evidence type="ECO:0000259" key="13">
    <source>
        <dbReference type="PROSITE" id="PS51093"/>
    </source>
</evidence>
<dbReference type="InterPro" id="IPR013013">
    <property type="entry name" value="PTS_EIIC_1"/>
</dbReference>
<name>A0A449AZ54_9BACT</name>
<feature type="domain" description="PTS EIIA type-1" evidence="13">
    <location>
        <begin position="747"/>
        <end position="854"/>
    </location>
</feature>
<evidence type="ECO:0000256" key="10">
    <source>
        <dbReference type="ARBA" id="ARBA00023136"/>
    </source>
</evidence>
<proteinExistence type="predicted"/>
<feature type="transmembrane region" description="Helical" evidence="12">
    <location>
        <begin position="37"/>
        <end position="59"/>
    </location>
</feature>
<feature type="transmembrane region" description="Helical" evidence="12">
    <location>
        <begin position="79"/>
        <end position="96"/>
    </location>
</feature>
<dbReference type="AlphaFoldDB" id="A0A449AZ54"/>
<dbReference type="SUPFAM" id="SSF55604">
    <property type="entry name" value="Glucose permease domain IIB"/>
    <property type="match status" value="1"/>
</dbReference>
<dbReference type="InterPro" id="IPR001127">
    <property type="entry name" value="PTS_EIIA_1_perm"/>
</dbReference>
<feature type="transmembrane region" description="Helical" evidence="12">
    <location>
        <begin position="290"/>
        <end position="313"/>
    </location>
</feature>
<evidence type="ECO:0000259" key="15">
    <source>
        <dbReference type="PROSITE" id="PS51103"/>
    </source>
</evidence>
<dbReference type="Pfam" id="PF02378">
    <property type="entry name" value="PTS_EIIC"/>
    <property type="match status" value="2"/>
</dbReference>
<keyword evidence="10 12" id="KW-0472">Membrane</keyword>
<dbReference type="GO" id="GO:0008982">
    <property type="term" value="F:protein-N(PI)-phosphohistidine-sugar phosphotransferase activity"/>
    <property type="evidence" value="ECO:0007669"/>
    <property type="project" value="InterPro"/>
</dbReference>
<feature type="domain" description="PTS EIIB type-1" evidence="14">
    <location>
        <begin position="616"/>
        <end position="698"/>
    </location>
</feature>
<feature type="transmembrane region" description="Helical" evidence="12">
    <location>
        <begin position="252"/>
        <end position="270"/>
    </location>
</feature>
<dbReference type="Proteomes" id="UP000289862">
    <property type="component" value="Chromosome"/>
</dbReference>
<keyword evidence="4" id="KW-0762">Sugar transport</keyword>
<keyword evidence="9 12" id="KW-1133">Transmembrane helix</keyword>
<dbReference type="OrthoDB" id="9764327at2"/>
<dbReference type="RefSeq" id="WP_119572231.1">
    <property type="nucleotide sequence ID" value="NZ_LR215031.1"/>
</dbReference>
<feature type="transmembrane region" description="Helical" evidence="12">
    <location>
        <begin position="449"/>
        <end position="467"/>
    </location>
</feature>
<dbReference type="PROSITE" id="PS51098">
    <property type="entry name" value="PTS_EIIB_TYPE_1"/>
    <property type="match status" value="1"/>
</dbReference>
<comment type="subcellular location">
    <subcellularLocation>
        <location evidence="1">Cell membrane</location>
        <topology evidence="1">Multi-pass membrane protein</topology>
    </subcellularLocation>
</comment>
<dbReference type="PROSITE" id="PS00371">
    <property type="entry name" value="PTS_EIIA_TYPE_1_HIS"/>
    <property type="match status" value="1"/>
</dbReference>
<keyword evidence="2" id="KW-0813">Transport</keyword>
<dbReference type="KEGG" id="mgal:NCTC10186_00237"/>
<evidence type="ECO:0000256" key="2">
    <source>
        <dbReference type="ARBA" id="ARBA00022448"/>
    </source>
</evidence>
<evidence type="ECO:0000256" key="3">
    <source>
        <dbReference type="ARBA" id="ARBA00022475"/>
    </source>
</evidence>
<dbReference type="PANTHER" id="PTHR30009">
    <property type="entry name" value="CYTOCHROME C-TYPE SYNTHESIS PROTEIN AND PTS TRANSMEMBRANE COMPONENT"/>
    <property type="match status" value="1"/>
</dbReference>
<feature type="domain" description="PTS EIIC type-1" evidence="15">
    <location>
        <begin position="24"/>
        <end position="588"/>
    </location>
</feature>
<dbReference type="EC" id="2.7.1.69" evidence="16"/>
<dbReference type="PROSITE" id="PS51103">
    <property type="entry name" value="PTS_EIIC_TYPE_1"/>
    <property type="match status" value="1"/>
</dbReference>
<evidence type="ECO:0000256" key="12">
    <source>
        <dbReference type="SAM" id="Phobius"/>
    </source>
</evidence>
<evidence type="ECO:0000256" key="1">
    <source>
        <dbReference type="ARBA" id="ARBA00004651"/>
    </source>
</evidence>
<evidence type="ECO:0000256" key="5">
    <source>
        <dbReference type="ARBA" id="ARBA00022679"/>
    </source>
</evidence>
<evidence type="ECO:0000256" key="7">
    <source>
        <dbReference type="ARBA" id="ARBA00022692"/>
    </source>
</evidence>
<keyword evidence="17" id="KW-1185">Reference proteome</keyword>
<feature type="active site" description="Phosphocysteine intermediate; for EIIB activity" evidence="11">
    <location>
        <position position="638"/>
    </location>
</feature>
<dbReference type="Pfam" id="PF00358">
    <property type="entry name" value="PTS_EIIA_1"/>
    <property type="match status" value="1"/>
</dbReference>
<dbReference type="PANTHER" id="PTHR30009:SF20">
    <property type="entry name" value="PTS SYSTEM GLUCOSE-SPECIFIC EIICB COMPONENT-RELATED"/>
    <property type="match status" value="1"/>
</dbReference>